<dbReference type="RefSeq" id="WP_198914992.1">
    <property type="nucleotide sequence ID" value="NZ_JAEKPD010000002.1"/>
</dbReference>
<keyword evidence="4" id="KW-1185">Reference proteome</keyword>
<evidence type="ECO:0000313" key="3">
    <source>
        <dbReference type="EMBL" id="MBJ3761820.1"/>
    </source>
</evidence>
<evidence type="ECO:0000256" key="1">
    <source>
        <dbReference type="SAM" id="Phobius"/>
    </source>
</evidence>
<sequence length="550" mass="60018">MERSLAKILPSLSRFRRDQDGSLTIMALFFFICMIMIGGLSVDIMVFENNRTRLQSLTDRAVLAAADMEQSGDPEGVVRSYFEKAGLADKLDAIQVQNGLLTRSVSVQTSNPMRTMFMNMTGVTQMTPRASATAAEGQGDLEIALVLDVSNSMNNPSSVPGIPTKLDDMKGAAKRFVDIVFAQSENDSITITLVPYNTQVNAGKSILTALNVPQVHDYSHCAEFSSGDYGTLSLSAGGQYDQAAHFDQWYSSEDPVVNVCRTGANQQIKLHQSNPDVIKTQLDALSAHGNTSSEIGLKWAAGFLDPASRPVTAALAAAGEVAPNMANRPLDYGTGNSQKVIVLLTDGINTDQKRIRPEYMSGESPVWRIFADQSLDFYAARIKEVGDQDGDGFQNEQFWIKGGTYMGVTWPDQFSSAPLPPFLASIFNTTLDPVRLSWSELWAEMNPRHYAYAYIADATENTADGDAFLNEIWANVSGPEKDDRLLQTCNGLRDAGVAVYTIGFEINDHAKDIMGRCASNANTFVNVVGDDLEDKFVSIATSITKLRLTQ</sequence>
<dbReference type="Gene3D" id="3.40.50.410">
    <property type="entry name" value="von Willebrand factor, type A domain"/>
    <property type="match status" value="1"/>
</dbReference>
<dbReference type="EMBL" id="JAEKPD010000002">
    <property type="protein sequence ID" value="MBJ3761820.1"/>
    <property type="molecule type" value="Genomic_DNA"/>
</dbReference>
<proteinExistence type="predicted"/>
<evidence type="ECO:0000259" key="2">
    <source>
        <dbReference type="Pfam" id="PF13400"/>
    </source>
</evidence>
<comment type="caution">
    <text evidence="3">The sequence shown here is derived from an EMBL/GenBank/DDBJ whole genome shotgun (WGS) entry which is preliminary data.</text>
</comment>
<dbReference type="Pfam" id="PF13400">
    <property type="entry name" value="Tad"/>
    <property type="match status" value="1"/>
</dbReference>
<dbReference type="AlphaFoldDB" id="A0A934MBS9"/>
<dbReference type="InterPro" id="IPR028087">
    <property type="entry name" value="Tad_N"/>
</dbReference>
<feature type="domain" description="Putative Flp pilus-assembly TadG-like N-terminal" evidence="2">
    <location>
        <begin position="21"/>
        <end position="67"/>
    </location>
</feature>
<organism evidence="3 4">
    <name type="scientific">Palleronia pontilimi</name>
    <dbReference type="NCBI Taxonomy" id="1964209"/>
    <lineage>
        <taxon>Bacteria</taxon>
        <taxon>Pseudomonadati</taxon>
        <taxon>Pseudomonadota</taxon>
        <taxon>Alphaproteobacteria</taxon>
        <taxon>Rhodobacterales</taxon>
        <taxon>Roseobacteraceae</taxon>
        <taxon>Palleronia</taxon>
    </lineage>
</organism>
<keyword evidence="1" id="KW-0812">Transmembrane</keyword>
<dbReference type="InterPro" id="IPR036465">
    <property type="entry name" value="vWFA_dom_sf"/>
</dbReference>
<gene>
    <name evidence="3" type="ORF">ILP92_03535</name>
</gene>
<keyword evidence="1" id="KW-1133">Transmembrane helix</keyword>
<accession>A0A934MBS9</accession>
<dbReference type="SUPFAM" id="SSF53300">
    <property type="entry name" value="vWA-like"/>
    <property type="match status" value="1"/>
</dbReference>
<protein>
    <recommendedName>
        <fullName evidence="2">Putative Flp pilus-assembly TadG-like N-terminal domain-containing protein</fullName>
    </recommendedName>
</protein>
<name>A0A934MBS9_9RHOB</name>
<reference evidence="3" key="1">
    <citation type="submission" date="2020-12" db="EMBL/GenBank/DDBJ databases">
        <title>Bacterial taxonomy.</title>
        <authorList>
            <person name="Pan X."/>
        </authorList>
    </citation>
    <scope>NUCLEOTIDE SEQUENCE</scope>
    <source>
        <strain evidence="3">KCTC 52957</strain>
    </source>
</reference>
<dbReference type="Proteomes" id="UP000642488">
    <property type="component" value="Unassembled WGS sequence"/>
</dbReference>
<feature type="transmembrane region" description="Helical" evidence="1">
    <location>
        <begin position="21"/>
        <end position="47"/>
    </location>
</feature>
<evidence type="ECO:0000313" key="4">
    <source>
        <dbReference type="Proteomes" id="UP000642488"/>
    </source>
</evidence>
<keyword evidence="1" id="KW-0472">Membrane</keyword>